<sequence>MNRETFEIRLNGAADAVRPACGPGMTVVWIPPQTMLTTAPVDQAGLHELLRRLTDFGIELLELGPAAGADAAPSVTKAAAVHTGVGVLSEVGDAGGRVEVRGPGRVSYEIRVGGAPSPAVLAALHQRATTVPGHLVVVAEAEAGSLVDVLRALTVPGVEVESVRVTGTGVAGTDARADLAGGSAAPRRGEAGARGDHPVTSR</sequence>
<name>A0A7J5UMQ4_9MICO</name>
<dbReference type="Proteomes" id="UP000451860">
    <property type="component" value="Unassembled WGS sequence"/>
</dbReference>
<dbReference type="EMBL" id="WHJE01000062">
    <property type="protein sequence ID" value="KAE8763652.1"/>
    <property type="molecule type" value="Genomic_DNA"/>
</dbReference>
<dbReference type="AlphaFoldDB" id="A0A7J5UMQ4"/>
<comment type="caution">
    <text evidence="2">The sequence shown here is derived from an EMBL/GenBank/DDBJ whole genome shotgun (WGS) entry which is preliminary data.</text>
</comment>
<keyword evidence="3" id="KW-1185">Reference proteome</keyword>
<feature type="compositionally biased region" description="Basic and acidic residues" evidence="1">
    <location>
        <begin position="187"/>
        <end position="202"/>
    </location>
</feature>
<gene>
    <name evidence="2" type="ORF">GB883_13110</name>
</gene>
<evidence type="ECO:0000313" key="2">
    <source>
        <dbReference type="EMBL" id="KAE8763652.1"/>
    </source>
</evidence>
<accession>A0A7J5UMQ4</accession>
<evidence type="ECO:0000313" key="3">
    <source>
        <dbReference type="Proteomes" id="UP000451860"/>
    </source>
</evidence>
<reference evidence="2 3" key="1">
    <citation type="submission" date="2019-10" db="EMBL/GenBank/DDBJ databases">
        <title>Georgenia wutianyii sp. nov. and Georgenia yuyongxinii sp. nov. isolated from plateau pika (Ochotona curzoniae) in the Qinghai-Tibet plateau of China.</title>
        <authorList>
            <person name="Tian Z."/>
        </authorList>
    </citation>
    <scope>NUCLEOTIDE SEQUENCE [LARGE SCALE GENOMIC DNA]</scope>
    <source>
        <strain evidence="2 3">DSM 21501</strain>
    </source>
</reference>
<protein>
    <submittedName>
        <fullName evidence="2">Uncharacterized protein</fullName>
    </submittedName>
</protein>
<evidence type="ECO:0000256" key="1">
    <source>
        <dbReference type="SAM" id="MobiDB-lite"/>
    </source>
</evidence>
<organism evidence="2 3">
    <name type="scientific">Georgenia thermotolerans</name>
    <dbReference type="NCBI Taxonomy" id="527326"/>
    <lineage>
        <taxon>Bacteria</taxon>
        <taxon>Bacillati</taxon>
        <taxon>Actinomycetota</taxon>
        <taxon>Actinomycetes</taxon>
        <taxon>Micrococcales</taxon>
        <taxon>Bogoriellaceae</taxon>
        <taxon>Georgenia</taxon>
    </lineage>
</organism>
<feature type="region of interest" description="Disordered" evidence="1">
    <location>
        <begin position="173"/>
        <end position="202"/>
    </location>
</feature>
<proteinExistence type="predicted"/>
<dbReference type="OrthoDB" id="5197600at2"/>
<dbReference type="RefSeq" id="WP_152202148.1">
    <property type="nucleotide sequence ID" value="NZ_VUKF01000011.1"/>
</dbReference>